<dbReference type="InParanoid" id="A0A409WKH9"/>
<sequence length="130" mass="14348">MFPRAISTFIFILPVLTAAIVVRRSSIYDSCNTDKVQCCDSVEKASSPKASKLLSLLNIVAEADALVGREYCSCNGLYDFDGFEDSDMLRRQRPRYIGHILLGTTCLLHQQFLQQKGLVALGCSPVNADL</sequence>
<comment type="subcellular location">
    <subcellularLocation>
        <location evidence="1 6">Secreted</location>
        <location evidence="1 6">Cell wall</location>
    </subcellularLocation>
</comment>
<evidence type="ECO:0000256" key="5">
    <source>
        <dbReference type="ARBA" id="ARBA00023157"/>
    </source>
</evidence>
<organism evidence="7 8">
    <name type="scientific">Gymnopilus dilepis</name>
    <dbReference type="NCBI Taxonomy" id="231916"/>
    <lineage>
        <taxon>Eukaryota</taxon>
        <taxon>Fungi</taxon>
        <taxon>Dikarya</taxon>
        <taxon>Basidiomycota</taxon>
        <taxon>Agaricomycotina</taxon>
        <taxon>Agaricomycetes</taxon>
        <taxon>Agaricomycetidae</taxon>
        <taxon>Agaricales</taxon>
        <taxon>Agaricineae</taxon>
        <taxon>Hymenogastraceae</taxon>
        <taxon>Gymnopilus</taxon>
    </lineage>
</organism>
<gene>
    <name evidence="7" type="ORF">CVT26_003828</name>
</gene>
<comment type="caution">
    <text evidence="7">The sequence shown here is derived from an EMBL/GenBank/DDBJ whole genome shotgun (WGS) entry which is preliminary data.</text>
</comment>
<keyword evidence="6" id="KW-0732">Signal</keyword>
<dbReference type="Pfam" id="PF01185">
    <property type="entry name" value="Hydrophobin"/>
    <property type="match status" value="1"/>
</dbReference>
<keyword evidence="3 6" id="KW-0134">Cell wall</keyword>
<dbReference type="AlphaFoldDB" id="A0A409WKH9"/>
<feature type="chain" id="PRO_5018822845" description="Hydrophobin" evidence="6">
    <location>
        <begin position="20"/>
        <end position="130"/>
    </location>
</feature>
<evidence type="ECO:0000256" key="1">
    <source>
        <dbReference type="ARBA" id="ARBA00004191"/>
    </source>
</evidence>
<dbReference type="Proteomes" id="UP000284706">
    <property type="component" value="Unassembled WGS sequence"/>
</dbReference>
<accession>A0A409WKH9</accession>
<keyword evidence="4 6" id="KW-0964">Secreted</keyword>
<evidence type="ECO:0000256" key="3">
    <source>
        <dbReference type="ARBA" id="ARBA00022512"/>
    </source>
</evidence>
<evidence type="ECO:0000256" key="4">
    <source>
        <dbReference type="ARBA" id="ARBA00022525"/>
    </source>
</evidence>
<dbReference type="InterPro" id="IPR001338">
    <property type="entry name" value="Class_I_Hydrophobin"/>
</dbReference>
<evidence type="ECO:0000313" key="7">
    <source>
        <dbReference type="EMBL" id="PPQ78971.1"/>
    </source>
</evidence>
<dbReference type="CDD" id="cd23507">
    <property type="entry name" value="hydrophobin_I"/>
    <property type="match status" value="1"/>
</dbReference>
<evidence type="ECO:0000256" key="6">
    <source>
        <dbReference type="RuleBase" id="RU365009"/>
    </source>
</evidence>
<dbReference type="GO" id="GO:0005199">
    <property type="term" value="F:structural constituent of cell wall"/>
    <property type="evidence" value="ECO:0007669"/>
    <property type="project" value="InterPro"/>
</dbReference>
<dbReference type="GO" id="GO:0009277">
    <property type="term" value="C:fungal-type cell wall"/>
    <property type="evidence" value="ECO:0007669"/>
    <property type="project" value="InterPro"/>
</dbReference>
<evidence type="ECO:0000313" key="8">
    <source>
        <dbReference type="Proteomes" id="UP000284706"/>
    </source>
</evidence>
<protein>
    <recommendedName>
        <fullName evidence="6">Hydrophobin</fullName>
    </recommendedName>
</protein>
<proteinExistence type="inferred from homology"/>
<evidence type="ECO:0000256" key="2">
    <source>
        <dbReference type="ARBA" id="ARBA00010446"/>
    </source>
</evidence>
<dbReference type="EMBL" id="NHYE01005026">
    <property type="protein sequence ID" value="PPQ78971.1"/>
    <property type="molecule type" value="Genomic_DNA"/>
</dbReference>
<reference evidence="7 8" key="1">
    <citation type="journal article" date="2018" name="Evol. Lett.">
        <title>Horizontal gene cluster transfer increased hallucinogenic mushroom diversity.</title>
        <authorList>
            <person name="Reynolds H.T."/>
            <person name="Vijayakumar V."/>
            <person name="Gluck-Thaler E."/>
            <person name="Korotkin H.B."/>
            <person name="Matheny P.B."/>
            <person name="Slot J.C."/>
        </authorList>
    </citation>
    <scope>NUCLEOTIDE SEQUENCE [LARGE SCALE GENOMIC DNA]</scope>
    <source>
        <strain evidence="7 8">SRW20</strain>
    </source>
</reference>
<keyword evidence="8" id="KW-1185">Reference proteome</keyword>
<keyword evidence="5 6" id="KW-1015">Disulfide bond</keyword>
<name>A0A409WKH9_9AGAR</name>
<comment type="similarity">
    <text evidence="2 6">Belongs to the fungal hydrophobin family.</text>
</comment>
<feature type="signal peptide" evidence="6">
    <location>
        <begin position="1"/>
        <end position="19"/>
    </location>
</feature>